<dbReference type="AlphaFoldDB" id="A0A2P2J034"/>
<protein>
    <submittedName>
        <fullName evidence="1">Uncharacterized protein</fullName>
    </submittedName>
</protein>
<accession>A0A2P2J034</accession>
<dbReference type="EMBL" id="GGEC01006343">
    <property type="protein sequence ID" value="MBW86826.1"/>
    <property type="molecule type" value="Transcribed_RNA"/>
</dbReference>
<sequence>MIFLFFVNICIPLSIMNHTVRLWKT</sequence>
<proteinExistence type="predicted"/>
<reference evidence="1" key="1">
    <citation type="submission" date="2018-02" db="EMBL/GenBank/DDBJ databases">
        <title>Rhizophora mucronata_Transcriptome.</title>
        <authorList>
            <person name="Meera S.P."/>
            <person name="Sreeshan A."/>
            <person name="Augustine A."/>
        </authorList>
    </citation>
    <scope>NUCLEOTIDE SEQUENCE</scope>
    <source>
        <tissue evidence="1">Leaf</tissue>
    </source>
</reference>
<name>A0A2P2J034_RHIMU</name>
<organism evidence="1">
    <name type="scientific">Rhizophora mucronata</name>
    <name type="common">Asiatic mangrove</name>
    <dbReference type="NCBI Taxonomy" id="61149"/>
    <lineage>
        <taxon>Eukaryota</taxon>
        <taxon>Viridiplantae</taxon>
        <taxon>Streptophyta</taxon>
        <taxon>Embryophyta</taxon>
        <taxon>Tracheophyta</taxon>
        <taxon>Spermatophyta</taxon>
        <taxon>Magnoliopsida</taxon>
        <taxon>eudicotyledons</taxon>
        <taxon>Gunneridae</taxon>
        <taxon>Pentapetalae</taxon>
        <taxon>rosids</taxon>
        <taxon>fabids</taxon>
        <taxon>Malpighiales</taxon>
        <taxon>Rhizophoraceae</taxon>
        <taxon>Rhizophora</taxon>
    </lineage>
</organism>
<evidence type="ECO:0000313" key="1">
    <source>
        <dbReference type="EMBL" id="MBW86826.1"/>
    </source>
</evidence>